<organism evidence="3 4">
    <name type="scientific">Oleomonas cavernae</name>
    <dbReference type="NCBI Taxonomy" id="2320859"/>
    <lineage>
        <taxon>Bacteria</taxon>
        <taxon>Pseudomonadati</taxon>
        <taxon>Pseudomonadota</taxon>
        <taxon>Alphaproteobacteria</taxon>
        <taxon>Acetobacterales</taxon>
        <taxon>Acetobacteraceae</taxon>
        <taxon>Oleomonas</taxon>
    </lineage>
</organism>
<evidence type="ECO:0000256" key="2">
    <source>
        <dbReference type="ARBA" id="ARBA00023043"/>
    </source>
</evidence>
<dbReference type="Proteomes" id="UP000284605">
    <property type="component" value="Unassembled WGS sequence"/>
</dbReference>
<dbReference type="AlphaFoldDB" id="A0A418WSW0"/>
<dbReference type="PANTHER" id="PTHR24198">
    <property type="entry name" value="ANKYRIN REPEAT AND PROTEIN KINASE DOMAIN-CONTAINING PROTEIN"/>
    <property type="match status" value="1"/>
</dbReference>
<keyword evidence="2" id="KW-0040">ANK repeat</keyword>
<dbReference type="Gene3D" id="1.25.40.20">
    <property type="entry name" value="Ankyrin repeat-containing domain"/>
    <property type="match status" value="3"/>
</dbReference>
<comment type="caution">
    <text evidence="3">The sequence shown here is derived from an EMBL/GenBank/DDBJ whole genome shotgun (WGS) entry which is preliminary data.</text>
</comment>
<evidence type="ECO:0000313" key="3">
    <source>
        <dbReference type="EMBL" id="RJF94352.1"/>
    </source>
</evidence>
<keyword evidence="4" id="KW-1185">Reference proteome</keyword>
<dbReference type="InterPro" id="IPR036770">
    <property type="entry name" value="Ankyrin_rpt-contain_sf"/>
</dbReference>
<dbReference type="InterPro" id="IPR002110">
    <property type="entry name" value="Ankyrin_rpt"/>
</dbReference>
<keyword evidence="1" id="KW-0677">Repeat</keyword>
<evidence type="ECO:0000313" key="4">
    <source>
        <dbReference type="Proteomes" id="UP000284605"/>
    </source>
</evidence>
<name>A0A418WSW0_9PROT</name>
<dbReference type="OrthoDB" id="671583at2"/>
<evidence type="ECO:0000256" key="1">
    <source>
        <dbReference type="ARBA" id="ARBA00022737"/>
    </source>
</evidence>
<dbReference type="RefSeq" id="WP_119775250.1">
    <property type="nucleotide sequence ID" value="NZ_QYUK01000008.1"/>
</dbReference>
<accession>A0A418WSW0</accession>
<dbReference type="SMART" id="SM00248">
    <property type="entry name" value="ANK"/>
    <property type="match status" value="5"/>
</dbReference>
<protein>
    <submittedName>
        <fullName evidence="3">Uncharacterized protein</fullName>
    </submittedName>
</protein>
<reference evidence="3 4" key="1">
    <citation type="submission" date="2018-09" db="EMBL/GenBank/DDBJ databases">
        <authorList>
            <person name="Zhu H."/>
        </authorList>
    </citation>
    <scope>NUCLEOTIDE SEQUENCE [LARGE SCALE GENOMIC DNA]</scope>
    <source>
        <strain evidence="3 4">K1W22B-8</strain>
    </source>
</reference>
<dbReference type="SUPFAM" id="SSF48403">
    <property type="entry name" value="Ankyrin repeat"/>
    <property type="match status" value="1"/>
</dbReference>
<gene>
    <name evidence="3" type="ORF">D3874_00395</name>
</gene>
<dbReference type="EMBL" id="QYUK01000008">
    <property type="protein sequence ID" value="RJF94352.1"/>
    <property type="molecule type" value="Genomic_DNA"/>
</dbReference>
<dbReference type="PANTHER" id="PTHR24198:SF165">
    <property type="entry name" value="ANKYRIN REPEAT-CONTAINING PROTEIN-RELATED"/>
    <property type="match status" value="1"/>
</dbReference>
<proteinExistence type="predicted"/>
<sequence length="445" mass="46476">MATPVPFDIAERQQALAAQRRQAIEDAVPGTTGEVIARVVNGFDEQALKLIDAGVAMGDRLDHALLAAARTNRGNLMQKLIARGAPFAEMEAEVYGAAAAQGSIAVLRALGDCDPNAPDALGWPPLFHAAVNGQSMALDHLLDARADRHLRDPQGFTAAGRAARAGQHAIADRLKPMDLPPDLETLDLASLDNLFIAAARGNRPSAFEPLIRAGADLSVLGGKALCAAAGAGAIDAVRRLLVFEVPVMAAGEGGEHALLAAGRVAFGNEALIDLLMAWGAEGEVAQLKAEGLHGSAARVARGLATRALFKAVWDDSAAGIAAAIADGADVNGRLCFAVTYLEGRRYEGSDSALIRAAATGRIKAVEQLLKVPGVDLDAESGLPFDTALMRAVNFGAREIALMLVTAGADPRRPGRLTGRSPLDVAVMQNDLMLIGRFKRWRGGQP</sequence>